<dbReference type="InterPro" id="IPR051491">
    <property type="entry name" value="Recombinase/Transposase-rel"/>
</dbReference>
<dbReference type="RefSeq" id="WP_007434389.1">
    <property type="nucleotide sequence ID" value="NZ_AP024748.1"/>
</dbReference>
<name>A0AAD1NXB9_9ACTN</name>
<dbReference type="InterPro" id="IPR048046">
    <property type="entry name" value="Transpos_IS607"/>
</dbReference>
<organism evidence="2 3">
    <name type="scientific">Cutibacterium modestum</name>
    <dbReference type="NCBI Taxonomy" id="2559073"/>
    <lineage>
        <taxon>Bacteria</taxon>
        <taxon>Bacillati</taxon>
        <taxon>Actinomycetota</taxon>
        <taxon>Actinomycetes</taxon>
        <taxon>Propionibacteriales</taxon>
        <taxon>Propionibacteriaceae</taxon>
        <taxon>Cutibacterium</taxon>
    </lineage>
</organism>
<dbReference type="AlphaFoldDB" id="A0AAD1NXB9"/>
<dbReference type="SMART" id="SM00857">
    <property type="entry name" value="Resolvase"/>
    <property type="match status" value="1"/>
</dbReference>
<dbReference type="EMBL" id="AP024748">
    <property type="protein sequence ID" value="BCY26556.1"/>
    <property type="molecule type" value="Genomic_DNA"/>
</dbReference>
<dbReference type="InterPro" id="IPR036162">
    <property type="entry name" value="Resolvase-like_N_sf"/>
</dbReference>
<dbReference type="InterPro" id="IPR041718">
    <property type="entry name" value="IS607_transposase-like"/>
</dbReference>
<evidence type="ECO:0000259" key="1">
    <source>
        <dbReference type="PROSITE" id="PS51736"/>
    </source>
</evidence>
<accession>A0AAD1NXB9</accession>
<reference evidence="2" key="1">
    <citation type="submission" date="2021-06" db="EMBL/GenBank/DDBJ databases">
        <title>Genome sequence of Cutibacterium modestum strain KB17-24694.</title>
        <authorList>
            <person name="Dekio I."/>
            <person name="Asahina A."/>
            <person name="Nishida M."/>
        </authorList>
    </citation>
    <scope>NUCLEOTIDE SEQUENCE</scope>
    <source>
        <strain evidence="2">KB17-24694</strain>
        <plasmid evidence="2">pKB17-24694</plasmid>
    </source>
</reference>
<dbReference type="FunFam" id="3.40.50.1390:FF:000002">
    <property type="entry name" value="ORF1 in transposon ISC1904"/>
    <property type="match status" value="1"/>
</dbReference>
<evidence type="ECO:0000313" key="3">
    <source>
        <dbReference type="Proteomes" id="UP000825072"/>
    </source>
</evidence>
<dbReference type="GO" id="GO:0000150">
    <property type="term" value="F:DNA strand exchange activity"/>
    <property type="evidence" value="ECO:0007669"/>
    <property type="project" value="InterPro"/>
</dbReference>
<keyword evidence="2" id="KW-0614">Plasmid</keyword>
<dbReference type="GO" id="GO:0003677">
    <property type="term" value="F:DNA binding"/>
    <property type="evidence" value="ECO:0007669"/>
    <property type="project" value="InterPro"/>
</dbReference>
<dbReference type="GeneID" id="92881818"/>
<dbReference type="PROSITE" id="PS51736">
    <property type="entry name" value="RECOMBINASES_3"/>
    <property type="match status" value="1"/>
</dbReference>
<feature type="domain" description="Resolvase/invertase-type recombinase catalytic" evidence="1">
    <location>
        <begin position="57"/>
        <end position="196"/>
    </location>
</feature>
<dbReference type="SUPFAM" id="SSF53041">
    <property type="entry name" value="Resolvase-like"/>
    <property type="match status" value="1"/>
</dbReference>
<geneLocation type="plasmid" evidence="2">
    <name>pKB17-24694</name>
</geneLocation>
<dbReference type="Gene3D" id="1.10.287.2170">
    <property type="match status" value="1"/>
</dbReference>
<sequence length="206" mass="23212">MNLKEWAGVRGISYQTALRWYHRGLMPVPVHRVGRLVLVDCDEHGLPFEGSTPEPTKTIIYARVCSADQKPDLDRQIARVMTWASAKELSVDGVVTEVGSGLDGHRKKFEKLLKDGSVRTILVEHRDRFCRFGSEYIEAALSAQNRRLLVVDDKEIEDDLVQDMTDVLTSMCARLYGKRSAKHRARKAVETAMTTGGEESVKDDHT</sequence>
<dbReference type="CDD" id="cd03769">
    <property type="entry name" value="SR_IS607_transposase_like"/>
    <property type="match status" value="1"/>
</dbReference>
<dbReference type="NCBIfam" id="NF033518">
    <property type="entry name" value="transpos_IS607"/>
    <property type="match status" value="1"/>
</dbReference>
<dbReference type="Pfam" id="PF00239">
    <property type="entry name" value="Resolvase"/>
    <property type="match status" value="1"/>
</dbReference>
<dbReference type="Gene3D" id="3.40.50.1390">
    <property type="entry name" value="Resolvase, N-terminal catalytic domain"/>
    <property type="match status" value="1"/>
</dbReference>
<gene>
    <name evidence="2" type="ORF">KB1_25460</name>
</gene>
<dbReference type="Proteomes" id="UP000825072">
    <property type="component" value="Chromosome 2"/>
</dbReference>
<dbReference type="PANTHER" id="PTHR36172">
    <property type="match status" value="1"/>
</dbReference>
<proteinExistence type="predicted"/>
<evidence type="ECO:0000313" key="2">
    <source>
        <dbReference type="EMBL" id="BCY26556.1"/>
    </source>
</evidence>
<dbReference type="PANTHER" id="PTHR36172:SF1">
    <property type="entry name" value="RESOLVASE-RELATED"/>
    <property type="match status" value="1"/>
</dbReference>
<dbReference type="InterPro" id="IPR006119">
    <property type="entry name" value="Resolv_N"/>
</dbReference>
<protein>
    <submittedName>
        <fullName evidence="2">IS607 family transposase</fullName>
    </submittedName>
</protein>